<proteinExistence type="predicted"/>
<protein>
    <submittedName>
        <fullName evidence="1">Uncharacterized protein</fullName>
    </submittedName>
</protein>
<name>A0A7C8YZH5_OPUST</name>
<evidence type="ECO:0000313" key="1">
    <source>
        <dbReference type="EMBL" id="MBA4629855.1"/>
    </source>
</evidence>
<sequence>MLPVLAGIKDPETCNISSSKLLTKKRIMLPTLITCRLCDVLRYISCPFLILNLNSSRISSSVITEAENPRTTTWMDSRAIFTTLPSKNVSGFGAKSKRLAFNLTAR</sequence>
<reference evidence="1" key="1">
    <citation type="journal article" date="2013" name="J. Plant Res.">
        <title>Effect of fungi and light on seed germination of three Opuntia species from semiarid lands of central Mexico.</title>
        <authorList>
            <person name="Delgado-Sanchez P."/>
            <person name="Jimenez-Bremont J.F."/>
            <person name="Guerrero-Gonzalez Mde L."/>
            <person name="Flores J."/>
        </authorList>
    </citation>
    <scope>NUCLEOTIDE SEQUENCE</scope>
    <source>
        <tissue evidence="1">Cladode</tissue>
    </source>
</reference>
<accession>A0A7C8YZH5</accession>
<organism evidence="1">
    <name type="scientific">Opuntia streptacantha</name>
    <name type="common">Prickly pear cactus</name>
    <name type="synonym">Opuntia cardona</name>
    <dbReference type="NCBI Taxonomy" id="393608"/>
    <lineage>
        <taxon>Eukaryota</taxon>
        <taxon>Viridiplantae</taxon>
        <taxon>Streptophyta</taxon>
        <taxon>Embryophyta</taxon>
        <taxon>Tracheophyta</taxon>
        <taxon>Spermatophyta</taxon>
        <taxon>Magnoliopsida</taxon>
        <taxon>eudicotyledons</taxon>
        <taxon>Gunneridae</taxon>
        <taxon>Pentapetalae</taxon>
        <taxon>Caryophyllales</taxon>
        <taxon>Cactineae</taxon>
        <taxon>Cactaceae</taxon>
        <taxon>Opuntioideae</taxon>
        <taxon>Opuntia</taxon>
    </lineage>
</organism>
<dbReference type="AlphaFoldDB" id="A0A7C8YZH5"/>
<reference evidence="1" key="2">
    <citation type="submission" date="2020-07" db="EMBL/GenBank/DDBJ databases">
        <authorList>
            <person name="Vera ALvarez R."/>
            <person name="Arias-Moreno D.M."/>
            <person name="Jimenez-Jacinto V."/>
            <person name="Jimenez-Bremont J.F."/>
            <person name="Swaminathan K."/>
            <person name="Moose S.P."/>
            <person name="Guerrero-Gonzalez M.L."/>
            <person name="Marino-Ramirez L."/>
            <person name="Landsman D."/>
            <person name="Rodriguez-Kessler M."/>
            <person name="Delgado-Sanchez P."/>
        </authorList>
    </citation>
    <scope>NUCLEOTIDE SEQUENCE</scope>
    <source>
        <tissue evidence="1">Cladode</tissue>
    </source>
</reference>
<dbReference type="EMBL" id="GISG01071067">
    <property type="protein sequence ID" value="MBA4629855.1"/>
    <property type="molecule type" value="Transcribed_RNA"/>
</dbReference>